<dbReference type="Gene3D" id="1.10.287.130">
    <property type="match status" value="1"/>
</dbReference>
<evidence type="ECO:0000259" key="4">
    <source>
        <dbReference type="Pfam" id="PF14689"/>
    </source>
</evidence>
<dbReference type="EMBL" id="CP118848">
    <property type="protein sequence ID" value="WHI58786.1"/>
    <property type="molecule type" value="Genomic_DNA"/>
</dbReference>
<protein>
    <submittedName>
        <fullName evidence="5">Spo0B domain-containing protein</fullName>
    </submittedName>
</protein>
<keyword evidence="3" id="KW-0418">Kinase</keyword>
<dbReference type="InterPro" id="IPR039506">
    <property type="entry name" value="SPOB_a"/>
</dbReference>
<evidence type="ECO:0000313" key="5">
    <source>
        <dbReference type="EMBL" id="WHI58786.1"/>
    </source>
</evidence>
<evidence type="ECO:0000313" key="6">
    <source>
        <dbReference type="Proteomes" id="UP001223261"/>
    </source>
</evidence>
<keyword evidence="2" id="KW-0808">Transferase</keyword>
<dbReference type="Pfam" id="PF14689">
    <property type="entry name" value="SPOB_a"/>
    <property type="match status" value="1"/>
</dbReference>
<dbReference type="Proteomes" id="UP001223261">
    <property type="component" value="Chromosome"/>
</dbReference>
<name>A0AAX3W0S4_MAMLE</name>
<proteinExistence type="predicted"/>
<gene>
    <name evidence="5" type="ORF">PYH69_08445</name>
</gene>
<evidence type="ECO:0000256" key="2">
    <source>
        <dbReference type="ARBA" id="ARBA00022679"/>
    </source>
</evidence>
<dbReference type="InterPro" id="IPR016120">
    <property type="entry name" value="Sig_transdc_His_kin_SpoOB"/>
</dbReference>
<evidence type="ECO:0000256" key="1">
    <source>
        <dbReference type="ARBA" id="ARBA00022553"/>
    </source>
</evidence>
<feature type="domain" description="SpoOB alpha-helical" evidence="4">
    <location>
        <begin position="18"/>
        <end position="61"/>
    </location>
</feature>
<dbReference type="RefSeq" id="WP_239703689.1">
    <property type="nucleotide sequence ID" value="NZ_CP118848.1"/>
</dbReference>
<dbReference type="SUPFAM" id="SSF55890">
    <property type="entry name" value="Sporulation response regulatory protein Spo0B"/>
    <property type="match status" value="1"/>
</dbReference>
<accession>A0AAX3W0S4</accession>
<organism evidence="5 6">
    <name type="scientific">Mammaliicoccus lentus</name>
    <name type="common">Staphylococcus lentus</name>
    <dbReference type="NCBI Taxonomy" id="42858"/>
    <lineage>
        <taxon>Bacteria</taxon>
        <taxon>Bacillati</taxon>
        <taxon>Bacillota</taxon>
        <taxon>Bacilli</taxon>
        <taxon>Bacillales</taxon>
        <taxon>Staphylococcaceae</taxon>
        <taxon>Mammaliicoccus</taxon>
    </lineage>
</organism>
<dbReference type="GO" id="GO:0000155">
    <property type="term" value="F:phosphorelay sensor kinase activity"/>
    <property type="evidence" value="ECO:0007669"/>
    <property type="project" value="InterPro"/>
</dbReference>
<evidence type="ECO:0000256" key="3">
    <source>
        <dbReference type="ARBA" id="ARBA00022777"/>
    </source>
</evidence>
<dbReference type="AlphaFoldDB" id="A0AAX3W0S4"/>
<reference evidence="5" key="1">
    <citation type="journal article" date="2023" name="Antibiotics">
        <title>Prevalence and Molecular Characterization of Methicillin-Resistant Staphylococci (MRS) and Mammaliicocci (MRM) in Dromedary Camels from Algeria: First Detection of SCCmec-mecC Hybrid in Methicillin-Resistant Mammaliicoccus lentus.</title>
        <authorList>
            <person name="Belhout C."/>
            <person name="Boyen F."/>
            <person name="Vereecke N."/>
            <person name="Theuns S."/>
            <person name="Taibi N."/>
            <person name="Stegger M."/>
            <person name="de la Fe-Rodriguez P.Y."/>
            <person name="Bouayad L."/>
            <person name="Elgroud R."/>
            <person name="Butaye P."/>
        </authorList>
    </citation>
    <scope>NUCLEOTIDE SEQUENCE</scope>
    <source>
        <strain evidence="5">7048</strain>
    </source>
</reference>
<keyword evidence="1" id="KW-0597">Phosphoprotein</keyword>
<sequence>MNTYNIGDKMDDLDVYLKSRHDFVNQFQLLYTYKQLGKESKVNSLIDELYQELKQEQLFLNAPCRKFVQEVFSHKISLSGSKWTFEIECNSDEDYQRNLFLSDNILLNIYHKWMNHIVNEIDDLDTHIGLIIEQEFVTLIMSAKGITINENEIKQIFSNYNIEIISYNQEICELEFFININELEV</sequence>